<reference evidence="3" key="2">
    <citation type="journal article" date="2013" name="Nat. Commun.">
        <title>Genome of the Chinese tree shrew.</title>
        <authorList>
            <person name="Fan Y."/>
            <person name="Huang Z.Y."/>
            <person name="Cao C.C."/>
            <person name="Chen C.S."/>
            <person name="Chen Y.X."/>
            <person name="Fan D.D."/>
            <person name="He J."/>
            <person name="Hou H.L."/>
            <person name="Hu L."/>
            <person name="Hu X.T."/>
            <person name="Jiang X.T."/>
            <person name="Lai R."/>
            <person name="Lang Y.S."/>
            <person name="Liang B."/>
            <person name="Liao S.G."/>
            <person name="Mu D."/>
            <person name="Ma Y.Y."/>
            <person name="Niu Y.Y."/>
            <person name="Sun X.Q."/>
            <person name="Xia J.Q."/>
            <person name="Xiao J."/>
            <person name="Xiong Z.Q."/>
            <person name="Xu L."/>
            <person name="Yang L."/>
            <person name="Zhang Y."/>
            <person name="Zhao W."/>
            <person name="Zhao X.D."/>
            <person name="Zheng Y.T."/>
            <person name="Zhou J.M."/>
            <person name="Zhu Y.B."/>
            <person name="Zhang G.J."/>
            <person name="Wang J."/>
            <person name="Yao Y.G."/>
        </authorList>
    </citation>
    <scope>NUCLEOTIDE SEQUENCE [LARGE SCALE GENOMIC DNA]</scope>
</reference>
<dbReference type="PROSITE" id="PS50072">
    <property type="entry name" value="CSA_PPIASE_2"/>
    <property type="match status" value="1"/>
</dbReference>
<dbReference type="STRING" id="246437.L9JCP0"/>
<dbReference type="EMBL" id="KB321061">
    <property type="protein sequence ID" value="ELW48346.1"/>
    <property type="molecule type" value="Genomic_DNA"/>
</dbReference>
<evidence type="ECO:0000313" key="3">
    <source>
        <dbReference type="Proteomes" id="UP000011518"/>
    </source>
</evidence>
<proteinExistence type="predicted"/>
<organism evidence="2 3">
    <name type="scientific">Tupaia chinensis</name>
    <name type="common">Chinese tree shrew</name>
    <name type="synonym">Tupaia belangeri chinensis</name>
    <dbReference type="NCBI Taxonomy" id="246437"/>
    <lineage>
        <taxon>Eukaryota</taxon>
        <taxon>Metazoa</taxon>
        <taxon>Chordata</taxon>
        <taxon>Craniata</taxon>
        <taxon>Vertebrata</taxon>
        <taxon>Euteleostomi</taxon>
        <taxon>Mammalia</taxon>
        <taxon>Eutheria</taxon>
        <taxon>Euarchontoglires</taxon>
        <taxon>Scandentia</taxon>
        <taxon>Tupaiidae</taxon>
        <taxon>Tupaia</taxon>
    </lineage>
</organism>
<keyword evidence="2" id="KW-0413">Isomerase</keyword>
<dbReference type="InParanoid" id="L9JCP0"/>
<gene>
    <name evidence="2" type="ORF">TREES_T100014350</name>
</gene>
<name>L9JCP0_TUPCH</name>
<protein>
    <submittedName>
        <fullName evidence="2">Peptidyl-prolyl cis-trans isomerase A</fullName>
    </submittedName>
</protein>
<feature type="domain" description="PPIase cyclophilin-type" evidence="1">
    <location>
        <begin position="42"/>
        <end position="118"/>
    </location>
</feature>
<evidence type="ECO:0000259" key="1">
    <source>
        <dbReference type="PROSITE" id="PS50072"/>
    </source>
</evidence>
<reference evidence="3" key="1">
    <citation type="submission" date="2012-07" db="EMBL/GenBank/DDBJ databases">
        <title>Genome of the Chinese tree shrew, a rising model animal genetically related to primates.</title>
        <authorList>
            <person name="Zhang G."/>
            <person name="Fan Y."/>
            <person name="Yao Y."/>
            <person name="Huang Z."/>
        </authorList>
    </citation>
    <scope>NUCLEOTIDE SEQUENCE [LARGE SCALE GENOMIC DNA]</scope>
</reference>
<keyword evidence="3" id="KW-1185">Reference proteome</keyword>
<sequence>MVNPTMFFDITVDSEPLGHISFKLFADKVPKIAENFVLEKVDENFILKHTSRGTLPMANVGPNTNGSRVFISTAKTGLDGKHVVFGKVKEGVNIVEAMECFGSKIGKASKTTIADCGQLVNEFDLFSLNHQTTPSIAGESTLYPICSLCPVTCALAAVLWVPYFPYSSPNLAELQS</sequence>
<dbReference type="GO" id="GO:0005737">
    <property type="term" value="C:cytoplasm"/>
    <property type="evidence" value="ECO:0007669"/>
    <property type="project" value="TreeGrafter"/>
</dbReference>
<dbReference type="AlphaFoldDB" id="L9JCP0"/>
<dbReference type="GO" id="GO:0003755">
    <property type="term" value="F:peptidyl-prolyl cis-trans isomerase activity"/>
    <property type="evidence" value="ECO:0007669"/>
    <property type="project" value="InterPro"/>
</dbReference>
<evidence type="ECO:0000313" key="2">
    <source>
        <dbReference type="EMBL" id="ELW48346.1"/>
    </source>
</evidence>
<dbReference type="InterPro" id="IPR029000">
    <property type="entry name" value="Cyclophilin-like_dom_sf"/>
</dbReference>
<dbReference type="Pfam" id="PF00160">
    <property type="entry name" value="Pro_isomerase"/>
    <property type="match status" value="1"/>
</dbReference>
<dbReference type="PANTHER" id="PTHR11071">
    <property type="entry name" value="PEPTIDYL-PROLYL CIS-TRANS ISOMERASE"/>
    <property type="match status" value="1"/>
</dbReference>
<dbReference type="PANTHER" id="PTHR11071:SF548">
    <property type="entry name" value="PEPTIDYL-PROLYL CIS-TRANS ISOMERASE"/>
    <property type="match status" value="1"/>
</dbReference>
<dbReference type="SUPFAM" id="SSF50891">
    <property type="entry name" value="Cyclophilin-like"/>
    <property type="match status" value="1"/>
</dbReference>
<accession>L9JCP0</accession>
<dbReference type="Proteomes" id="UP000011518">
    <property type="component" value="Unassembled WGS sequence"/>
</dbReference>
<dbReference type="GO" id="GO:0006457">
    <property type="term" value="P:protein folding"/>
    <property type="evidence" value="ECO:0007669"/>
    <property type="project" value="TreeGrafter"/>
</dbReference>
<dbReference type="InterPro" id="IPR002130">
    <property type="entry name" value="Cyclophilin-type_PPIase_dom"/>
</dbReference>
<dbReference type="GO" id="GO:0016018">
    <property type="term" value="F:cyclosporin A binding"/>
    <property type="evidence" value="ECO:0007669"/>
    <property type="project" value="TreeGrafter"/>
</dbReference>
<dbReference type="Gene3D" id="2.40.100.10">
    <property type="entry name" value="Cyclophilin-like"/>
    <property type="match status" value="2"/>
</dbReference>